<proteinExistence type="predicted"/>
<keyword evidence="1" id="KW-0472">Membrane</keyword>
<geneLocation type="mitochondrion" evidence="2"/>
<name>A0A117NHI5_PICGL</name>
<gene>
    <name evidence="2" type="ORF">ABT39_MTgene5380</name>
</gene>
<keyword evidence="2" id="KW-0496">Mitochondrion</keyword>
<accession>A0A117NHI5</accession>
<dbReference type="EMBL" id="LKAM01000006">
    <property type="protein sequence ID" value="KUM48380.1"/>
    <property type="molecule type" value="Genomic_DNA"/>
</dbReference>
<comment type="caution">
    <text evidence="2">The sequence shown here is derived from an EMBL/GenBank/DDBJ whole genome shotgun (WGS) entry which is preliminary data.</text>
</comment>
<protein>
    <submittedName>
        <fullName evidence="2">Uncharacterized protein</fullName>
    </submittedName>
</protein>
<keyword evidence="1" id="KW-1133">Transmembrane helix</keyword>
<sequence>MEVQLRLPAFLLLLAYMLLLAILAHAVMTVMAVMAHAVHAFMHAVIVFASNLMDFRI</sequence>
<dbReference type="AlphaFoldDB" id="A0A117NHI5"/>
<keyword evidence="1" id="KW-0812">Transmembrane</keyword>
<feature type="transmembrane region" description="Helical" evidence="1">
    <location>
        <begin position="7"/>
        <end position="27"/>
    </location>
</feature>
<evidence type="ECO:0000313" key="2">
    <source>
        <dbReference type="EMBL" id="KUM48380.1"/>
    </source>
</evidence>
<reference evidence="2" key="1">
    <citation type="journal article" date="2015" name="Genome Biol. Evol.">
        <title>Organellar Genomes of White Spruce (Picea glauca): Assembly and Annotation.</title>
        <authorList>
            <person name="Jackman S.D."/>
            <person name="Warren R.L."/>
            <person name="Gibb E.A."/>
            <person name="Vandervalk B.P."/>
            <person name="Mohamadi H."/>
            <person name="Chu J."/>
            <person name="Raymond A."/>
            <person name="Pleasance S."/>
            <person name="Coope R."/>
            <person name="Wildung M.R."/>
            <person name="Ritland C.E."/>
            <person name="Bousquet J."/>
            <person name="Jones S.J."/>
            <person name="Bohlmann J."/>
            <person name="Birol I."/>
        </authorList>
    </citation>
    <scope>NUCLEOTIDE SEQUENCE [LARGE SCALE GENOMIC DNA]</scope>
    <source>
        <tissue evidence="2">Flushing bud</tissue>
    </source>
</reference>
<evidence type="ECO:0000256" key="1">
    <source>
        <dbReference type="SAM" id="Phobius"/>
    </source>
</evidence>
<organism evidence="2">
    <name type="scientific">Picea glauca</name>
    <name type="common">White spruce</name>
    <name type="synonym">Pinus glauca</name>
    <dbReference type="NCBI Taxonomy" id="3330"/>
    <lineage>
        <taxon>Eukaryota</taxon>
        <taxon>Viridiplantae</taxon>
        <taxon>Streptophyta</taxon>
        <taxon>Embryophyta</taxon>
        <taxon>Tracheophyta</taxon>
        <taxon>Spermatophyta</taxon>
        <taxon>Pinopsida</taxon>
        <taxon>Pinidae</taxon>
        <taxon>Conifers I</taxon>
        <taxon>Pinales</taxon>
        <taxon>Pinaceae</taxon>
        <taxon>Picea</taxon>
    </lineage>
</organism>
<feature type="transmembrane region" description="Helical" evidence="1">
    <location>
        <begin position="33"/>
        <end position="53"/>
    </location>
</feature>